<keyword evidence="4" id="KW-1015">Disulfide bond</keyword>
<dbReference type="SMART" id="SM00082">
    <property type="entry name" value="LRRCT"/>
    <property type="match status" value="1"/>
</dbReference>
<dbReference type="InterPro" id="IPR036179">
    <property type="entry name" value="Ig-like_dom_sf"/>
</dbReference>
<dbReference type="InterPro" id="IPR013783">
    <property type="entry name" value="Ig-like_fold"/>
</dbReference>
<dbReference type="SMART" id="SM00409">
    <property type="entry name" value="IG"/>
    <property type="match status" value="1"/>
</dbReference>
<proteinExistence type="predicted"/>
<dbReference type="Gene3D" id="2.60.40.10">
    <property type="entry name" value="Immunoglobulins"/>
    <property type="match status" value="1"/>
</dbReference>
<dbReference type="Proteomes" id="UP000801492">
    <property type="component" value="Unassembled WGS sequence"/>
</dbReference>
<dbReference type="SMART" id="SM00408">
    <property type="entry name" value="IGc2"/>
    <property type="match status" value="1"/>
</dbReference>
<dbReference type="InterPro" id="IPR003599">
    <property type="entry name" value="Ig_sub"/>
</dbReference>
<feature type="region of interest" description="Disordered" evidence="5">
    <location>
        <begin position="879"/>
        <end position="911"/>
    </location>
</feature>
<dbReference type="PRINTS" id="PR00019">
    <property type="entry name" value="LEURICHRPT"/>
</dbReference>
<dbReference type="PROSITE" id="PS51450">
    <property type="entry name" value="LRR"/>
    <property type="match status" value="5"/>
</dbReference>
<dbReference type="InterPro" id="IPR032675">
    <property type="entry name" value="LRR_dom_sf"/>
</dbReference>
<evidence type="ECO:0000256" key="1">
    <source>
        <dbReference type="ARBA" id="ARBA00022614"/>
    </source>
</evidence>
<dbReference type="Pfam" id="PF13927">
    <property type="entry name" value="Ig_3"/>
    <property type="match status" value="1"/>
</dbReference>
<dbReference type="InterPro" id="IPR007110">
    <property type="entry name" value="Ig-like_dom"/>
</dbReference>
<dbReference type="InterPro" id="IPR003591">
    <property type="entry name" value="Leu-rich_rpt_typical-subtyp"/>
</dbReference>
<dbReference type="GO" id="GO:0071944">
    <property type="term" value="C:cell periphery"/>
    <property type="evidence" value="ECO:0007669"/>
    <property type="project" value="UniProtKB-ARBA"/>
</dbReference>
<dbReference type="InterPro" id="IPR003598">
    <property type="entry name" value="Ig_sub2"/>
</dbReference>
<name>A0A8K0GCW5_IGNLU</name>
<dbReference type="SUPFAM" id="SSF52058">
    <property type="entry name" value="L domain-like"/>
    <property type="match status" value="1"/>
</dbReference>
<dbReference type="SMART" id="SM00365">
    <property type="entry name" value="LRR_SD22"/>
    <property type="match status" value="4"/>
</dbReference>
<dbReference type="Pfam" id="PF00560">
    <property type="entry name" value="LRR_1"/>
    <property type="match status" value="2"/>
</dbReference>
<organism evidence="8 9">
    <name type="scientific">Ignelater luminosus</name>
    <name type="common">Cucubano</name>
    <name type="synonym">Pyrophorus luminosus</name>
    <dbReference type="NCBI Taxonomy" id="2038154"/>
    <lineage>
        <taxon>Eukaryota</taxon>
        <taxon>Metazoa</taxon>
        <taxon>Ecdysozoa</taxon>
        <taxon>Arthropoda</taxon>
        <taxon>Hexapoda</taxon>
        <taxon>Insecta</taxon>
        <taxon>Pterygota</taxon>
        <taxon>Neoptera</taxon>
        <taxon>Endopterygota</taxon>
        <taxon>Coleoptera</taxon>
        <taxon>Polyphaga</taxon>
        <taxon>Elateriformia</taxon>
        <taxon>Elateroidea</taxon>
        <taxon>Elateridae</taxon>
        <taxon>Agrypninae</taxon>
        <taxon>Pyrophorini</taxon>
        <taxon>Ignelater</taxon>
    </lineage>
</organism>
<dbReference type="InterPro" id="IPR000483">
    <property type="entry name" value="Cys-rich_flank_reg_C"/>
</dbReference>
<gene>
    <name evidence="8" type="ORF">ILUMI_11230</name>
</gene>
<reference evidence="8" key="1">
    <citation type="submission" date="2019-08" db="EMBL/GenBank/DDBJ databases">
        <title>The genome of the North American firefly Photinus pyralis.</title>
        <authorList>
            <consortium name="Photinus pyralis genome working group"/>
            <person name="Fallon T.R."/>
            <person name="Sander Lower S.E."/>
            <person name="Weng J.-K."/>
        </authorList>
    </citation>
    <scope>NUCLEOTIDE SEQUENCE</scope>
    <source>
        <strain evidence="8">TRF0915ILg1</strain>
        <tissue evidence="8">Whole body</tissue>
    </source>
</reference>
<evidence type="ECO:0000256" key="3">
    <source>
        <dbReference type="ARBA" id="ARBA00022737"/>
    </source>
</evidence>
<dbReference type="PROSITE" id="PS50835">
    <property type="entry name" value="IG_LIKE"/>
    <property type="match status" value="1"/>
</dbReference>
<keyword evidence="9" id="KW-1185">Reference proteome</keyword>
<feature type="domain" description="Ig-like" evidence="7">
    <location>
        <begin position="423"/>
        <end position="536"/>
    </location>
</feature>
<comment type="caution">
    <text evidence="8">The sequence shown here is derived from an EMBL/GenBank/DDBJ whole genome shotgun (WGS) entry which is preliminary data.</text>
</comment>
<dbReference type="PANTHER" id="PTHR45617">
    <property type="entry name" value="LEUCINE RICH REPEAT FAMILY PROTEIN"/>
    <property type="match status" value="1"/>
</dbReference>
<keyword evidence="2 6" id="KW-0732">Signal</keyword>
<evidence type="ECO:0000313" key="9">
    <source>
        <dbReference type="Proteomes" id="UP000801492"/>
    </source>
</evidence>
<sequence length="911" mass="104845">MGNNRRINNAGCIIIFSVLLFVGSITGHEIPEDFCVQPNPLTLICRDGNIQDVSVPSTVVFLRLINVTAGVIRLNNAVKLQWTNSNLTMMDEIIVNPRALIYLDLSGNSVKDLHQFQQFKSYSSLRVMNLSANLINDLPRNAFLGLNVEQLCLSHNHLHAIPFQVFAPMQRLRVLDLSYNSIFSILDHFFKFNKYIEILLLNNNRVEKLTSNALADLTNLRRLDISNNSLSSISKGLFDSLNNLEYLSLADNPITNLASGTFRGLHNLEELNLSGNKIKQLTYGLFHFSPRILFLTLDNTRIESIHNTELLGLKRLHTLLIRRNKFLKEIESYVLSDTIHIKYLDIRGNNMAFLPSSIANLTHLQYLNIEDNPWACDCRMFWFAPWVESRKKSNLTLSELSCGPYGYPNDMLPTLQHLNCTAPTLMHKTPTNQYRLKTNALLECRYIANPMPSITWITPTREVYHWNPDPTIVDVFHKHPHAHDRFLNPMRTIPPRIQVLDNGTLYIQNVTREDCGRYWCYASNPIANMTSDVLLHIDPTDWNNIRILSIIVGFQCAFGFLTLTLLVQFFRYLLNRFGVLDHCCSFCKRDRVSPRARQIYAMLDNIEQYKSQQLEKLRENYAQQVNRIKDNCAQQVEWIQGSYQTQAKHFREFREYGTHHLVTLRDQYYDQVRKVRDYSTGQLNWVRENYVFQRNKIRKFSAHKVLQLRESYKYQQQTLNKVLENLPSLYFDNCRAGTCGRAESIVFEADDISGIDMYIKSKIDELTDLDDATTDNMTQSRLSLYYTPTERSMGSRGASPPEGVHINYIEEKPKKPKLTFLEFNDHMASASNGITDPPPCLIGWKYPCTSSTPDGIAKPVPIKLNWNLKDIKDSGDKCDIKPSASLPDLPLNEPHINPSAENTKNKDETAL</sequence>
<evidence type="ECO:0000259" key="7">
    <source>
        <dbReference type="PROSITE" id="PS50835"/>
    </source>
</evidence>
<dbReference type="EMBL" id="VTPC01006409">
    <property type="protein sequence ID" value="KAF2894944.1"/>
    <property type="molecule type" value="Genomic_DNA"/>
</dbReference>
<dbReference type="CDD" id="cd00096">
    <property type="entry name" value="Ig"/>
    <property type="match status" value="1"/>
</dbReference>
<feature type="signal peptide" evidence="6">
    <location>
        <begin position="1"/>
        <end position="27"/>
    </location>
</feature>
<accession>A0A8K0GCW5</accession>
<keyword evidence="3" id="KW-0677">Repeat</keyword>
<evidence type="ECO:0000256" key="5">
    <source>
        <dbReference type="SAM" id="MobiDB-lite"/>
    </source>
</evidence>
<dbReference type="Pfam" id="PF13855">
    <property type="entry name" value="LRR_8"/>
    <property type="match status" value="3"/>
</dbReference>
<feature type="chain" id="PRO_5035452403" description="Ig-like domain-containing protein" evidence="6">
    <location>
        <begin position="28"/>
        <end position="911"/>
    </location>
</feature>
<keyword evidence="1" id="KW-0433">Leucine-rich repeat</keyword>
<dbReference type="InterPro" id="IPR001611">
    <property type="entry name" value="Leu-rich_rpt"/>
</dbReference>
<evidence type="ECO:0000256" key="6">
    <source>
        <dbReference type="SAM" id="SignalP"/>
    </source>
</evidence>
<dbReference type="PANTHER" id="PTHR45617:SF181">
    <property type="entry name" value="LP04042P"/>
    <property type="match status" value="1"/>
</dbReference>
<dbReference type="SMART" id="SM00369">
    <property type="entry name" value="LRR_TYP"/>
    <property type="match status" value="6"/>
</dbReference>
<dbReference type="SUPFAM" id="SSF48726">
    <property type="entry name" value="Immunoglobulin"/>
    <property type="match status" value="1"/>
</dbReference>
<protein>
    <recommendedName>
        <fullName evidence="7">Ig-like domain-containing protein</fullName>
    </recommendedName>
</protein>
<dbReference type="AlphaFoldDB" id="A0A8K0GCW5"/>
<evidence type="ECO:0000256" key="4">
    <source>
        <dbReference type="ARBA" id="ARBA00023157"/>
    </source>
</evidence>
<evidence type="ECO:0000256" key="2">
    <source>
        <dbReference type="ARBA" id="ARBA00022729"/>
    </source>
</evidence>
<evidence type="ECO:0000313" key="8">
    <source>
        <dbReference type="EMBL" id="KAF2894944.1"/>
    </source>
</evidence>
<dbReference type="OrthoDB" id="10061535at2759"/>
<dbReference type="Gene3D" id="3.80.10.10">
    <property type="entry name" value="Ribonuclease Inhibitor"/>
    <property type="match status" value="2"/>
</dbReference>